<name>A0A3P8CB68_HAEPC</name>
<organism evidence="1 2">
    <name type="scientific">Haemonchus placei</name>
    <name type="common">Barber's pole worm</name>
    <dbReference type="NCBI Taxonomy" id="6290"/>
    <lineage>
        <taxon>Eukaryota</taxon>
        <taxon>Metazoa</taxon>
        <taxon>Ecdysozoa</taxon>
        <taxon>Nematoda</taxon>
        <taxon>Chromadorea</taxon>
        <taxon>Rhabditida</taxon>
        <taxon>Rhabditina</taxon>
        <taxon>Rhabditomorpha</taxon>
        <taxon>Strongyloidea</taxon>
        <taxon>Trichostrongylidae</taxon>
        <taxon>Haemonchus</taxon>
    </lineage>
</organism>
<accession>A0A3P8CB68</accession>
<dbReference type="AlphaFoldDB" id="A0A3P8CB68"/>
<reference evidence="1 2" key="1">
    <citation type="submission" date="2018-11" db="EMBL/GenBank/DDBJ databases">
        <authorList>
            <consortium name="Pathogen Informatics"/>
        </authorList>
    </citation>
    <scope>NUCLEOTIDE SEQUENCE [LARGE SCALE GENOMIC DNA]</scope>
    <source>
        <strain evidence="1 2">MHpl1</strain>
    </source>
</reference>
<evidence type="ECO:0000313" key="2">
    <source>
        <dbReference type="Proteomes" id="UP000268014"/>
    </source>
</evidence>
<keyword evidence="2" id="KW-1185">Reference proteome</keyword>
<proteinExistence type="predicted"/>
<dbReference type="EMBL" id="UZAF01021848">
    <property type="protein sequence ID" value="VDO81382.1"/>
    <property type="molecule type" value="Genomic_DNA"/>
</dbReference>
<evidence type="ECO:0000313" key="1">
    <source>
        <dbReference type="EMBL" id="VDO81382.1"/>
    </source>
</evidence>
<dbReference type="OrthoDB" id="10360806at2759"/>
<protein>
    <submittedName>
        <fullName evidence="1">Uncharacterized protein</fullName>
    </submittedName>
</protein>
<dbReference type="Proteomes" id="UP000268014">
    <property type="component" value="Unassembled WGS sequence"/>
</dbReference>
<gene>
    <name evidence="1" type="ORF">HPLM_LOCUS20092</name>
</gene>
<sequence length="105" mass="11672">MDLSAKKSVDGSTVKCFHPPLRAEATRTYFWDHDSPPPAANVLKCYGTDKPPSSHLMRIVITSKPSDVFIKRARQSVPKEEMILSLFGPSHLHMKAMATPSPPQQ</sequence>